<dbReference type="Proteomes" id="UP000094291">
    <property type="component" value="Unassembled WGS sequence"/>
</dbReference>
<dbReference type="InterPro" id="IPR036249">
    <property type="entry name" value="Thioredoxin-like_sf"/>
</dbReference>
<dbReference type="Pfam" id="PF13417">
    <property type="entry name" value="GST_N_3"/>
    <property type="match status" value="1"/>
</dbReference>
<dbReference type="Gene3D" id="3.40.30.10">
    <property type="entry name" value="Glutaredoxin"/>
    <property type="match status" value="1"/>
</dbReference>
<dbReference type="PROSITE" id="PS51354">
    <property type="entry name" value="GLUTAREDOXIN_2"/>
    <property type="match status" value="1"/>
</dbReference>
<dbReference type="AlphaFoldDB" id="A0A1E2VC17"/>
<dbReference type="InterPro" id="IPR004045">
    <property type="entry name" value="Glutathione_S-Trfase_N"/>
</dbReference>
<name>A0A1E2VC17_9GAMM</name>
<dbReference type="PROSITE" id="PS00195">
    <property type="entry name" value="GLUTAREDOXIN_1"/>
    <property type="match status" value="1"/>
</dbReference>
<keyword evidence="3" id="KW-1185">Reference proteome</keyword>
<dbReference type="InterPro" id="IPR011767">
    <property type="entry name" value="GLR_AS"/>
</dbReference>
<evidence type="ECO:0000259" key="1">
    <source>
        <dbReference type="Pfam" id="PF13417"/>
    </source>
</evidence>
<sequence length="128" mass="15150">MKVVIRYFFRTLRLILTPFMLISERLTRPTAMTREANAQAQVDQQCQQLALYQFKSCPFCIKVRKQIHRLALPIELRDAQHNSEHRQTLAQEGGKVKVPCLRIQHDDGHTQWLYESDQINAWLEQRFA</sequence>
<dbReference type="STRING" id="197479.BFW38_14490"/>
<evidence type="ECO:0000313" key="2">
    <source>
        <dbReference type="EMBL" id="ODC04558.1"/>
    </source>
</evidence>
<dbReference type="SUPFAM" id="SSF52833">
    <property type="entry name" value="Thioredoxin-like"/>
    <property type="match status" value="1"/>
</dbReference>
<protein>
    <submittedName>
        <fullName evidence="2">Glutaredoxin</fullName>
    </submittedName>
</protein>
<feature type="domain" description="GST N-terminal" evidence="1">
    <location>
        <begin position="51"/>
        <end position="127"/>
    </location>
</feature>
<dbReference type="RefSeq" id="WP_068999542.1">
    <property type="nucleotide sequence ID" value="NZ_MDTQ01000001.1"/>
</dbReference>
<organism evidence="2 3">
    <name type="scientific">Terasakiispira papahanaumokuakeensis</name>
    <dbReference type="NCBI Taxonomy" id="197479"/>
    <lineage>
        <taxon>Bacteria</taxon>
        <taxon>Pseudomonadati</taxon>
        <taxon>Pseudomonadota</taxon>
        <taxon>Gammaproteobacteria</taxon>
        <taxon>Oceanospirillales</taxon>
        <taxon>Terasakiispira</taxon>
    </lineage>
</organism>
<dbReference type="EMBL" id="MDTQ01000001">
    <property type="protein sequence ID" value="ODC04558.1"/>
    <property type="molecule type" value="Genomic_DNA"/>
</dbReference>
<reference evidence="2 3" key="1">
    <citation type="submission" date="2016-08" db="EMBL/GenBank/DDBJ databases">
        <authorList>
            <person name="Seilhamer J.J."/>
        </authorList>
    </citation>
    <scope>NUCLEOTIDE SEQUENCE [LARGE SCALE GENOMIC DNA]</scope>
    <source>
        <strain evidence="2 3">PH27A</strain>
    </source>
</reference>
<gene>
    <name evidence="2" type="ORF">BFW38_14490</name>
</gene>
<evidence type="ECO:0000313" key="3">
    <source>
        <dbReference type="Proteomes" id="UP000094291"/>
    </source>
</evidence>
<dbReference type="OrthoDB" id="9793736at2"/>
<comment type="caution">
    <text evidence="2">The sequence shown here is derived from an EMBL/GenBank/DDBJ whole genome shotgun (WGS) entry which is preliminary data.</text>
</comment>
<proteinExistence type="predicted"/>
<accession>A0A1E2VC17</accession>